<feature type="transmembrane region" description="Helical" evidence="5">
    <location>
        <begin position="189"/>
        <end position="207"/>
    </location>
</feature>
<evidence type="ECO:0000256" key="1">
    <source>
        <dbReference type="ARBA" id="ARBA00004141"/>
    </source>
</evidence>
<feature type="transmembrane region" description="Helical" evidence="5">
    <location>
        <begin position="237"/>
        <end position="261"/>
    </location>
</feature>
<evidence type="ECO:0000313" key="6">
    <source>
        <dbReference type="EMBL" id="MFC0684227.1"/>
    </source>
</evidence>
<feature type="transmembrane region" description="Helical" evidence="5">
    <location>
        <begin position="213"/>
        <end position="230"/>
    </location>
</feature>
<evidence type="ECO:0000256" key="5">
    <source>
        <dbReference type="RuleBase" id="RU363041"/>
    </source>
</evidence>
<proteinExistence type="inferred from homology"/>
<gene>
    <name evidence="6" type="ORF">ACFFF8_06440</name>
</gene>
<comment type="similarity">
    <text evidence="5">Belongs to the 4-toluene sulfonate uptake permease (TSUP) (TC 2.A.102) family.</text>
</comment>
<feature type="transmembrane region" description="Helical" evidence="5">
    <location>
        <begin position="84"/>
        <end position="104"/>
    </location>
</feature>
<keyword evidence="2 5" id="KW-0812">Transmembrane</keyword>
<keyword evidence="4 5" id="KW-0472">Membrane</keyword>
<evidence type="ECO:0000256" key="2">
    <source>
        <dbReference type="ARBA" id="ARBA00022692"/>
    </source>
</evidence>
<feature type="transmembrane region" description="Helical" evidence="5">
    <location>
        <begin position="110"/>
        <end position="128"/>
    </location>
</feature>
<dbReference type="Pfam" id="PF01925">
    <property type="entry name" value="TauE"/>
    <property type="match status" value="1"/>
</dbReference>
<dbReference type="InterPro" id="IPR002781">
    <property type="entry name" value="TM_pro_TauE-like"/>
</dbReference>
<comment type="caution">
    <text evidence="6">The sequence shown here is derived from an EMBL/GenBank/DDBJ whole genome shotgun (WGS) entry which is preliminary data.</text>
</comment>
<evidence type="ECO:0000313" key="7">
    <source>
        <dbReference type="Proteomes" id="UP001589858"/>
    </source>
</evidence>
<dbReference type="PANTHER" id="PTHR43701">
    <property type="entry name" value="MEMBRANE TRANSPORTER PROTEIN MJ0441-RELATED"/>
    <property type="match status" value="1"/>
</dbReference>
<keyword evidence="3 5" id="KW-1133">Transmembrane helix</keyword>
<evidence type="ECO:0000256" key="3">
    <source>
        <dbReference type="ARBA" id="ARBA00022989"/>
    </source>
</evidence>
<keyword evidence="5" id="KW-1003">Cell membrane</keyword>
<sequence length="264" mass="27301">MFDLGIAPGMGLDDFLPFVLVGFAAQVIDGALGMAFGVISQTMLVSVLGLAPAAASASTHLVEIFTTGASGASHIVHRNVDWGLFRRLVPFGVVGGILGAYVLSNIDASLARPYIMLYLTGIGFYLLVKALRMSKPRFEDPRMTRPLATLGGFLDAAGGGGWGPVVTSNLLVQGGDPAKVIGTVNTAEFLLALTISISFIATLGIGAFSVATVGMIVGGVIAAPFGAYLAKRIAPRVLLLAVSFVLIATSLFSIAKAWHLIPGL</sequence>
<organism evidence="6 7">
    <name type="scientific">Novosphingobium clariflavum</name>
    <dbReference type="NCBI Taxonomy" id="2029884"/>
    <lineage>
        <taxon>Bacteria</taxon>
        <taxon>Pseudomonadati</taxon>
        <taxon>Pseudomonadota</taxon>
        <taxon>Alphaproteobacteria</taxon>
        <taxon>Sphingomonadales</taxon>
        <taxon>Sphingomonadaceae</taxon>
        <taxon>Novosphingobium</taxon>
    </lineage>
</organism>
<name>A0ABV6S4R3_9SPHN</name>
<keyword evidence="7" id="KW-1185">Reference proteome</keyword>
<feature type="transmembrane region" description="Helical" evidence="5">
    <location>
        <begin position="15"/>
        <end position="39"/>
    </location>
</feature>
<accession>A0ABV6S4R3</accession>
<dbReference type="PANTHER" id="PTHR43701:SF12">
    <property type="entry name" value="MEMBRANE TRANSPORTER PROTEIN YTNM-RELATED"/>
    <property type="match status" value="1"/>
</dbReference>
<dbReference type="InterPro" id="IPR051598">
    <property type="entry name" value="TSUP/Inactive_protease-like"/>
</dbReference>
<comment type="subcellular location">
    <subcellularLocation>
        <location evidence="5">Cell membrane</location>
        <topology evidence="5">Multi-pass membrane protein</topology>
    </subcellularLocation>
    <subcellularLocation>
        <location evidence="1">Membrane</location>
        <topology evidence="1">Multi-pass membrane protein</topology>
    </subcellularLocation>
</comment>
<evidence type="ECO:0000256" key="4">
    <source>
        <dbReference type="ARBA" id="ARBA00023136"/>
    </source>
</evidence>
<protein>
    <recommendedName>
        <fullName evidence="5">Probable membrane transporter protein</fullName>
    </recommendedName>
</protein>
<dbReference type="RefSeq" id="WP_267219714.1">
    <property type="nucleotide sequence ID" value="NZ_JAPCWC010000004.1"/>
</dbReference>
<reference evidence="6 7" key="1">
    <citation type="submission" date="2024-09" db="EMBL/GenBank/DDBJ databases">
        <authorList>
            <person name="Sun Q."/>
            <person name="Mori K."/>
        </authorList>
    </citation>
    <scope>NUCLEOTIDE SEQUENCE [LARGE SCALE GENOMIC DNA]</scope>
    <source>
        <strain evidence="6 7">CICC 11035S</strain>
    </source>
</reference>
<dbReference type="Proteomes" id="UP001589858">
    <property type="component" value="Unassembled WGS sequence"/>
</dbReference>
<dbReference type="EMBL" id="JBHLTM010000027">
    <property type="protein sequence ID" value="MFC0684227.1"/>
    <property type="molecule type" value="Genomic_DNA"/>
</dbReference>